<protein>
    <recommendedName>
        <fullName evidence="3">Serine protease</fullName>
    </recommendedName>
</protein>
<dbReference type="Gene3D" id="2.40.10.120">
    <property type="match status" value="1"/>
</dbReference>
<evidence type="ECO:0008006" key="3">
    <source>
        <dbReference type="Google" id="ProtNLM"/>
    </source>
</evidence>
<organism evidence="1 2">
    <name type="scientific">Phytophthora oleae</name>
    <dbReference type="NCBI Taxonomy" id="2107226"/>
    <lineage>
        <taxon>Eukaryota</taxon>
        <taxon>Sar</taxon>
        <taxon>Stramenopiles</taxon>
        <taxon>Oomycota</taxon>
        <taxon>Peronosporomycetes</taxon>
        <taxon>Peronosporales</taxon>
        <taxon>Peronosporaceae</taxon>
        <taxon>Phytophthora</taxon>
    </lineage>
</organism>
<proteinExistence type="predicted"/>
<reference evidence="1 2" key="1">
    <citation type="submission" date="2024-09" db="EMBL/GenBank/DDBJ databases">
        <title>Genome sequencing and assembly of Phytophthora oleae, isolate VK10A, causative agent of rot of olive drupes.</title>
        <authorList>
            <person name="Conti Taguali S."/>
            <person name="Riolo M."/>
            <person name="La Spada F."/>
            <person name="Cacciola S.O."/>
            <person name="Dionisio G."/>
        </authorList>
    </citation>
    <scope>NUCLEOTIDE SEQUENCE [LARGE SCALE GENOMIC DNA]</scope>
    <source>
        <strain evidence="1 2">VK10A</strain>
    </source>
</reference>
<dbReference type="EMBL" id="JBIMZQ010000033">
    <property type="protein sequence ID" value="KAL3662189.1"/>
    <property type="molecule type" value="Genomic_DNA"/>
</dbReference>
<dbReference type="Proteomes" id="UP001632037">
    <property type="component" value="Unassembled WGS sequence"/>
</dbReference>
<dbReference type="Pfam" id="PF13365">
    <property type="entry name" value="Trypsin_2"/>
    <property type="match status" value="1"/>
</dbReference>
<gene>
    <name evidence="1" type="ORF">V7S43_012988</name>
</gene>
<keyword evidence="2" id="KW-1185">Reference proteome</keyword>
<dbReference type="SUPFAM" id="SSF50494">
    <property type="entry name" value="Trypsin-like serine proteases"/>
    <property type="match status" value="1"/>
</dbReference>
<dbReference type="InterPro" id="IPR009003">
    <property type="entry name" value="Peptidase_S1_PA"/>
</dbReference>
<accession>A0ABD3F7C4</accession>
<name>A0ABD3F7C4_9STRA</name>
<evidence type="ECO:0000313" key="2">
    <source>
        <dbReference type="Proteomes" id="UP001632037"/>
    </source>
</evidence>
<sequence length="258" mass="28391">MVFRGIFERRRQRKALLATVNALRATVEALEVDLTQRLDMRVHAAREAATPCLLQIQSADESKNGTGFLVTEDGFVLTAYHVRTGQLTRQNLAYNSPCRATLFNGTVVPCEPVEDFPDLDLSLMKMAGRSFSCFETAIYVTEDKTVAVIGYCLEYEGTLHIPNLTIGRVSTVVHTALTLPNGVFMGPDAPHQLCTANVNTGDSGAPVFDLVSLQLLGVFRSLHKRSEDQGQAVFMDVTRGAGVWPRIRAAIDRHRAIL</sequence>
<dbReference type="AlphaFoldDB" id="A0ABD3F7C4"/>
<evidence type="ECO:0000313" key="1">
    <source>
        <dbReference type="EMBL" id="KAL3662189.1"/>
    </source>
</evidence>
<comment type="caution">
    <text evidence="1">The sequence shown here is derived from an EMBL/GenBank/DDBJ whole genome shotgun (WGS) entry which is preliminary data.</text>
</comment>